<name>A0AA38GNF7_TAXCH</name>
<reference evidence="2 3" key="1">
    <citation type="journal article" date="2021" name="Nat. Plants">
        <title>The Taxus genome provides insights into paclitaxel biosynthesis.</title>
        <authorList>
            <person name="Xiong X."/>
            <person name="Gou J."/>
            <person name="Liao Q."/>
            <person name="Li Y."/>
            <person name="Zhou Q."/>
            <person name="Bi G."/>
            <person name="Li C."/>
            <person name="Du R."/>
            <person name="Wang X."/>
            <person name="Sun T."/>
            <person name="Guo L."/>
            <person name="Liang H."/>
            <person name="Lu P."/>
            <person name="Wu Y."/>
            <person name="Zhang Z."/>
            <person name="Ro D.K."/>
            <person name="Shang Y."/>
            <person name="Huang S."/>
            <person name="Yan J."/>
        </authorList>
    </citation>
    <scope>NUCLEOTIDE SEQUENCE [LARGE SCALE GENOMIC DNA]</scope>
    <source>
        <strain evidence="2">Ta-2019</strain>
    </source>
</reference>
<comment type="caution">
    <text evidence="2">The sequence shown here is derived from an EMBL/GenBank/DDBJ whole genome shotgun (WGS) entry which is preliminary data.</text>
</comment>
<protein>
    <recommendedName>
        <fullName evidence="1">OTU domain-containing protein</fullName>
    </recommendedName>
</protein>
<feature type="non-terminal residue" evidence="2">
    <location>
        <position position="81"/>
    </location>
</feature>
<gene>
    <name evidence="2" type="ORF">KI387_005752</name>
</gene>
<organism evidence="2 3">
    <name type="scientific">Taxus chinensis</name>
    <name type="common">Chinese yew</name>
    <name type="synonym">Taxus wallichiana var. chinensis</name>
    <dbReference type="NCBI Taxonomy" id="29808"/>
    <lineage>
        <taxon>Eukaryota</taxon>
        <taxon>Viridiplantae</taxon>
        <taxon>Streptophyta</taxon>
        <taxon>Embryophyta</taxon>
        <taxon>Tracheophyta</taxon>
        <taxon>Spermatophyta</taxon>
        <taxon>Pinopsida</taxon>
        <taxon>Pinidae</taxon>
        <taxon>Conifers II</taxon>
        <taxon>Cupressales</taxon>
        <taxon>Taxaceae</taxon>
        <taxon>Taxus</taxon>
    </lineage>
</organism>
<dbReference type="Proteomes" id="UP000824469">
    <property type="component" value="Unassembled WGS sequence"/>
</dbReference>
<dbReference type="InterPro" id="IPR003323">
    <property type="entry name" value="OTU_dom"/>
</dbReference>
<dbReference type="EMBL" id="JAHRHJ020000002">
    <property type="protein sequence ID" value="KAH9325574.1"/>
    <property type="molecule type" value="Genomic_DNA"/>
</dbReference>
<feature type="domain" description="OTU" evidence="1">
    <location>
        <begin position="65"/>
        <end position="81"/>
    </location>
</feature>
<evidence type="ECO:0000313" key="3">
    <source>
        <dbReference type="Proteomes" id="UP000824469"/>
    </source>
</evidence>
<dbReference type="PROSITE" id="PS50802">
    <property type="entry name" value="OTU"/>
    <property type="match status" value="1"/>
</dbReference>
<evidence type="ECO:0000259" key="1">
    <source>
        <dbReference type="PROSITE" id="PS50802"/>
    </source>
</evidence>
<sequence>SVVEQLRNGSASFEIVSVSSNHLPPAFAPFACISAASNAKDSLFFARVESPRQGTPPAMKKIEHYTVQKIRGDGRCMFRSL</sequence>
<proteinExistence type="predicted"/>
<dbReference type="Gene3D" id="3.90.70.80">
    <property type="match status" value="1"/>
</dbReference>
<keyword evidence="3" id="KW-1185">Reference proteome</keyword>
<feature type="non-terminal residue" evidence="2">
    <location>
        <position position="1"/>
    </location>
</feature>
<evidence type="ECO:0000313" key="2">
    <source>
        <dbReference type="EMBL" id="KAH9325574.1"/>
    </source>
</evidence>
<accession>A0AA38GNF7</accession>
<dbReference type="AlphaFoldDB" id="A0AA38GNF7"/>